<dbReference type="GO" id="GO:0008474">
    <property type="term" value="F:palmitoyl-(protein) hydrolase activity"/>
    <property type="evidence" value="ECO:0007669"/>
    <property type="project" value="UniProtKB-EC"/>
</dbReference>
<dbReference type="Proteomes" id="UP000001072">
    <property type="component" value="Unassembled WGS sequence"/>
</dbReference>
<evidence type="ECO:0000256" key="3">
    <source>
        <dbReference type="ARBA" id="ARBA00014923"/>
    </source>
</evidence>
<evidence type="ECO:0000256" key="4">
    <source>
        <dbReference type="ARBA" id="ARBA00022487"/>
    </source>
</evidence>
<dbReference type="GO" id="GO:0005737">
    <property type="term" value="C:cytoplasm"/>
    <property type="evidence" value="ECO:0007669"/>
    <property type="project" value="TreeGrafter"/>
</dbReference>
<evidence type="ECO:0000256" key="1">
    <source>
        <dbReference type="ARBA" id="ARBA00006499"/>
    </source>
</evidence>
<proteinExistence type="inferred from homology"/>
<evidence type="ECO:0000313" key="12">
    <source>
        <dbReference type="Proteomes" id="UP000001072"/>
    </source>
</evidence>
<evidence type="ECO:0000256" key="9">
    <source>
        <dbReference type="ARBA" id="ARBA00047337"/>
    </source>
</evidence>
<dbReference type="AlphaFoldDB" id="F4RKM1"/>
<dbReference type="RefSeq" id="XP_007409557.1">
    <property type="nucleotide sequence ID" value="XM_007409495.1"/>
</dbReference>
<keyword evidence="6" id="KW-0443">Lipid metabolism</keyword>
<dbReference type="GO" id="GO:0006631">
    <property type="term" value="P:fatty acid metabolic process"/>
    <property type="evidence" value="ECO:0007669"/>
    <property type="project" value="UniProtKB-KW"/>
</dbReference>
<dbReference type="Gene3D" id="3.40.50.1820">
    <property type="entry name" value="alpha/beta hydrolase"/>
    <property type="match status" value="1"/>
</dbReference>
<dbReference type="GO" id="GO:0052689">
    <property type="term" value="F:carboxylic ester hydrolase activity"/>
    <property type="evidence" value="ECO:0007669"/>
    <property type="project" value="UniProtKB-KW"/>
</dbReference>
<name>F4RKM1_MELLP</name>
<dbReference type="EMBL" id="GL883105">
    <property type="protein sequence ID" value="EGG07115.1"/>
    <property type="molecule type" value="Genomic_DNA"/>
</dbReference>
<sequence>MDCRYLDILSILVNIIASFVSGVNFGPQFFHQKNYGTVVFIHGLDSPDSSHGHKWQGTFLSTLQQPLEPLSIRNLTDLRFILPEGRIIPITVYSDQPNGGARPGWFNINDWRDLNYLEDEDGLRRSRIQISTIIAEQVRESKMQMNKIIIAGFDEAPRCNIDADEVLTYNAAKAGFNFLQRISQAAFGRAKFNTITGLAHGFSENEKIAVTNWIEGIVDQDTRGEFDDSLDSLVQPENELDDPQHPGRHSISFIVSRLDDQQGLENTSRSKITSSRRKPTLNIFKGN</sequence>
<dbReference type="InterPro" id="IPR029058">
    <property type="entry name" value="AB_hydrolase_fold"/>
</dbReference>
<protein>
    <recommendedName>
        <fullName evidence="3">Acyl-protein thioesterase 1</fullName>
        <ecNumber evidence="2">3.1.2.22</ecNumber>
    </recommendedName>
    <alternativeName>
        <fullName evidence="8">Palmitoyl-protein hydrolase</fullName>
    </alternativeName>
</protein>
<comment type="function">
    <text evidence="7">Hydrolyzes fatty acids from S-acylated cysteine residues in proteins with a strong preference for palmitoylated G-alpha proteins over other acyl substrates. Mediates the deacylation of G-alpha proteins such as GPA1 in vivo, but has weak or no activity toward palmitoylated Ras proteins. Has weak lysophospholipase activity in vitro; however such activity may not exist in vivo.</text>
</comment>
<feature type="domain" description="Phospholipase/carboxylesterase/thioesterase" evidence="10">
    <location>
        <begin position="33"/>
        <end position="153"/>
    </location>
</feature>
<organism evidence="12">
    <name type="scientific">Melampsora larici-populina (strain 98AG31 / pathotype 3-4-7)</name>
    <name type="common">Poplar leaf rust fungus</name>
    <dbReference type="NCBI Taxonomy" id="747676"/>
    <lineage>
        <taxon>Eukaryota</taxon>
        <taxon>Fungi</taxon>
        <taxon>Dikarya</taxon>
        <taxon>Basidiomycota</taxon>
        <taxon>Pucciniomycotina</taxon>
        <taxon>Pucciniomycetes</taxon>
        <taxon>Pucciniales</taxon>
        <taxon>Melampsoraceae</taxon>
        <taxon>Melampsora</taxon>
    </lineage>
</organism>
<dbReference type="PANTHER" id="PTHR10655:SF17">
    <property type="entry name" value="LYSOPHOSPHOLIPASE-LIKE PROTEIN 1"/>
    <property type="match status" value="1"/>
</dbReference>
<dbReference type="OrthoDB" id="2418081at2759"/>
<keyword evidence="5" id="KW-0378">Hydrolase</keyword>
<evidence type="ECO:0000256" key="2">
    <source>
        <dbReference type="ARBA" id="ARBA00012423"/>
    </source>
</evidence>
<reference evidence="12" key="1">
    <citation type="journal article" date="2011" name="Proc. Natl. Acad. Sci. U.S.A.">
        <title>Obligate biotrophy features unraveled by the genomic analysis of rust fungi.</title>
        <authorList>
            <person name="Duplessis S."/>
            <person name="Cuomo C.A."/>
            <person name="Lin Y.-C."/>
            <person name="Aerts A."/>
            <person name="Tisserant E."/>
            <person name="Veneault-Fourrey C."/>
            <person name="Joly D.L."/>
            <person name="Hacquard S."/>
            <person name="Amselem J."/>
            <person name="Cantarel B.L."/>
            <person name="Chiu R."/>
            <person name="Coutinho P.M."/>
            <person name="Feau N."/>
            <person name="Field M."/>
            <person name="Frey P."/>
            <person name="Gelhaye E."/>
            <person name="Goldberg J."/>
            <person name="Grabherr M.G."/>
            <person name="Kodira C.D."/>
            <person name="Kohler A."/>
            <person name="Kuees U."/>
            <person name="Lindquist E.A."/>
            <person name="Lucas S.M."/>
            <person name="Mago R."/>
            <person name="Mauceli E."/>
            <person name="Morin E."/>
            <person name="Murat C."/>
            <person name="Pangilinan J.L."/>
            <person name="Park R."/>
            <person name="Pearson M."/>
            <person name="Quesneville H."/>
            <person name="Rouhier N."/>
            <person name="Sakthikumar S."/>
            <person name="Salamov A.A."/>
            <person name="Schmutz J."/>
            <person name="Selles B."/>
            <person name="Shapiro H."/>
            <person name="Tanguay P."/>
            <person name="Tuskan G.A."/>
            <person name="Henrissat B."/>
            <person name="Van de Peer Y."/>
            <person name="Rouze P."/>
            <person name="Ellis J.G."/>
            <person name="Dodds P.N."/>
            <person name="Schein J.E."/>
            <person name="Zhong S."/>
            <person name="Hamelin R.C."/>
            <person name="Grigoriev I.V."/>
            <person name="Szabo L.J."/>
            <person name="Martin F."/>
        </authorList>
    </citation>
    <scope>NUCLEOTIDE SEQUENCE [LARGE SCALE GENOMIC DNA]</scope>
    <source>
        <strain evidence="12">98AG31 / pathotype 3-4-7</strain>
    </source>
</reference>
<evidence type="ECO:0000256" key="7">
    <source>
        <dbReference type="ARBA" id="ARBA00029392"/>
    </source>
</evidence>
<accession>F4RKM1</accession>
<dbReference type="HOGENOM" id="CLU_970028_0_0_1"/>
<comment type="similarity">
    <text evidence="1">Belongs to the AB hydrolase superfamily. AB hydrolase 2 family.</text>
</comment>
<comment type="catalytic activity">
    <reaction evidence="9">
        <text>S-hexadecanoyl-L-cysteinyl-[protein] + H2O = L-cysteinyl-[protein] + hexadecanoate + H(+)</text>
        <dbReference type="Rhea" id="RHEA:19233"/>
        <dbReference type="Rhea" id="RHEA-COMP:10131"/>
        <dbReference type="Rhea" id="RHEA-COMP:11032"/>
        <dbReference type="ChEBI" id="CHEBI:7896"/>
        <dbReference type="ChEBI" id="CHEBI:15377"/>
        <dbReference type="ChEBI" id="CHEBI:15378"/>
        <dbReference type="ChEBI" id="CHEBI:29950"/>
        <dbReference type="ChEBI" id="CHEBI:74151"/>
        <dbReference type="EC" id="3.1.2.22"/>
    </reaction>
</comment>
<dbReference type="InParanoid" id="F4RKM1"/>
<keyword evidence="4" id="KW-0719">Serine esterase</keyword>
<dbReference type="VEuPathDB" id="FungiDB:MELLADRAFT_86058"/>
<keyword evidence="6" id="KW-0276">Fatty acid metabolism</keyword>
<dbReference type="EC" id="3.1.2.22" evidence="2"/>
<evidence type="ECO:0000256" key="6">
    <source>
        <dbReference type="ARBA" id="ARBA00022832"/>
    </source>
</evidence>
<dbReference type="KEGG" id="mlr:MELLADRAFT_86058"/>
<dbReference type="InterPro" id="IPR050565">
    <property type="entry name" value="LYPA1-2/EST-like"/>
</dbReference>
<evidence type="ECO:0000259" key="10">
    <source>
        <dbReference type="Pfam" id="PF02230"/>
    </source>
</evidence>
<dbReference type="GeneID" id="18934066"/>
<evidence type="ECO:0000256" key="5">
    <source>
        <dbReference type="ARBA" id="ARBA00022801"/>
    </source>
</evidence>
<dbReference type="Pfam" id="PF02230">
    <property type="entry name" value="Abhydrolase_2"/>
    <property type="match status" value="1"/>
</dbReference>
<evidence type="ECO:0000256" key="8">
    <source>
        <dbReference type="ARBA" id="ARBA00031195"/>
    </source>
</evidence>
<dbReference type="InterPro" id="IPR003140">
    <property type="entry name" value="PLipase/COase/thioEstase"/>
</dbReference>
<keyword evidence="12" id="KW-1185">Reference proteome</keyword>
<evidence type="ECO:0000313" key="11">
    <source>
        <dbReference type="EMBL" id="EGG07115.1"/>
    </source>
</evidence>
<gene>
    <name evidence="11" type="ORF">MELLADRAFT_86058</name>
</gene>
<dbReference type="PANTHER" id="PTHR10655">
    <property type="entry name" value="LYSOPHOSPHOLIPASE-RELATED"/>
    <property type="match status" value="1"/>
</dbReference>